<dbReference type="EC" id="3.6.4.-" evidence="10"/>
<evidence type="ECO:0000256" key="5">
    <source>
        <dbReference type="ARBA" id="ARBA00022801"/>
    </source>
</evidence>
<keyword evidence="6 10" id="KW-0347">Helicase</keyword>
<gene>
    <name evidence="10" type="primary">cas</name>
    <name evidence="10" type="ORF">NMYAN_20218</name>
</gene>
<evidence type="ECO:0000256" key="2">
    <source>
        <dbReference type="ARBA" id="ARBA00009046"/>
    </source>
</evidence>
<dbReference type="InterPro" id="IPR013395">
    <property type="entry name" value="CRISPR-assoc_Cas3_yers"/>
</dbReference>
<keyword evidence="7" id="KW-0067">ATP-binding</keyword>
<sequence>MMVTFISQCEKKALNRTRRVLDAFANRIGDNTWQTMITEEGLIAVKTLLRKTATKNTAVSCHWIRSRSRSELVWIVGNRKRFNAEGVVPVNSTKKDFSHREWEKGWHTTEIITIASAIAGLFHDLGKANDLFQEKLNQCAKGKNTKRFEPYRHEWVSLRIFQAFVSERSDQEWLKQLADVDEDLENHVIQKIIIDKPDSDKFNNPFATLPAFARLVAWLVVSHHRLPVYPKLGETEPGLDYIDTWLNQAFDDSWNSVNSRNHEWEEQILKANWTFSYRTPLASKTWQKRAGELSRRALVCQGLMEVDWFSQPFVMHLSRLALMLADHHYSAKDAQTRWQDSNYQAFANTDEKRQPKQKLDEHNVGVSQHAFEFSLKLRRLREELPSLNDSKTLAKGPAEDKEPWQAKAYQAMQQIQNQAKEQGFFGINMASTGRGKTLANARIMYGLADESEGCRFSVALGLRTLTLQTGDALQERLKLDKTDIATLIGSQAILQLNQINQGKQTENDLFAMRGSESLELGLDDDGFDVIYNTEFYEGQLEKWFANNRKAKKLLHAPTLVSTIDHLTPATEGVRGGRQIIPMLRLLTSDLVLDEPDEFDLNDLPALARLVNWAGMLGAKVLLSTATMPPALAYALFEAYQEGRKAFNTATSQAITKKSVVCAWFDEFSVQVSEQENIQSFIKAHDEFIQKRIAKLNQDNSIFRKAKLLEIAATTDLPPLNTMSVVIRQGMVALHQGHYQQHTSGKKVSIGLIRIANINPLVAIAKLLYANPAPENFRIYYCVYHSQYPLAQRAFIESKLDQALNRKDPETIWNCPEIQQAVSLYPEQNQLFVVLATSVAEVGRDHDYDWAIAEPSSMRSIIQIAGRIQRHRKQVPETENFYILAKNYKALKGKEIAYEKPGFESKHRKLRSHDLDEILNNQQYTVPRATPSIFCPPLNKESRKPPYQNLVILEHMAYREILLGDNEQQNNARIWWKNQVSWCAAIQRSQPFRASSPDQAYCLYFEDEDDEIVWKIKNDKVNPVEYETVTDIVNIDITLANGNQPWFDFDVQVQYGYLAEQLEKPLRYISYCFGEIRLPDYENQMNEWYYSPMLGVFKEI</sequence>
<dbReference type="GO" id="GO:0004386">
    <property type="term" value="F:helicase activity"/>
    <property type="evidence" value="ECO:0007669"/>
    <property type="project" value="UniProtKB-KW"/>
</dbReference>
<dbReference type="Pfam" id="PF18019">
    <property type="entry name" value="Cas3_HD"/>
    <property type="match status" value="1"/>
</dbReference>
<dbReference type="EC" id="3.1.-.-" evidence="10"/>
<proteinExistence type="inferred from homology"/>
<reference evidence="10" key="1">
    <citation type="submission" date="2021-02" db="EMBL/GenBank/DDBJ databases">
        <authorList>
            <person name="Han P."/>
        </authorList>
    </citation>
    <scope>NUCLEOTIDE SEQUENCE</scope>
    <source>
        <strain evidence="10">Nitrosomonas nitrosa 18-3D</strain>
    </source>
</reference>
<evidence type="ECO:0000256" key="8">
    <source>
        <dbReference type="ARBA" id="ARBA00023118"/>
    </source>
</evidence>
<comment type="similarity">
    <text evidence="2">In the central section; belongs to the CRISPR-associated helicase Cas3 family.</text>
</comment>
<keyword evidence="3" id="KW-0479">Metal-binding</keyword>
<keyword evidence="5 10" id="KW-0378">Hydrolase</keyword>
<keyword evidence="8" id="KW-0051">Antiviral defense</keyword>
<evidence type="ECO:0000259" key="9">
    <source>
        <dbReference type="PROSITE" id="PS51643"/>
    </source>
</evidence>
<dbReference type="SUPFAM" id="SSF52540">
    <property type="entry name" value="P-loop containing nucleoside triphosphate hydrolases"/>
    <property type="match status" value="1"/>
</dbReference>
<dbReference type="Pfam" id="PF22590">
    <property type="entry name" value="Cas3-like_C_2"/>
    <property type="match status" value="1"/>
</dbReference>
<dbReference type="GO" id="GO:0046872">
    <property type="term" value="F:metal ion binding"/>
    <property type="evidence" value="ECO:0007669"/>
    <property type="project" value="UniProtKB-KW"/>
</dbReference>
<comment type="caution">
    <text evidence="10">The sequence shown here is derived from an EMBL/GenBank/DDBJ whole genome shotgun (WGS) entry which is preliminary data.</text>
</comment>
<dbReference type="AlphaFoldDB" id="A0A8H8Z163"/>
<dbReference type="GO" id="GO:0016787">
    <property type="term" value="F:hydrolase activity"/>
    <property type="evidence" value="ECO:0007669"/>
    <property type="project" value="UniProtKB-KW"/>
</dbReference>
<dbReference type="Proteomes" id="UP000601736">
    <property type="component" value="Unassembled WGS sequence"/>
</dbReference>
<dbReference type="InterPro" id="IPR048823">
    <property type="entry name" value="Cas3_I-F_Cas2"/>
</dbReference>
<dbReference type="Gene3D" id="1.10.3210.30">
    <property type="match status" value="1"/>
</dbReference>
<keyword evidence="4" id="KW-0547">Nucleotide-binding</keyword>
<dbReference type="EMBL" id="CAJNAP010000012">
    <property type="protein sequence ID" value="CAE6502548.1"/>
    <property type="molecule type" value="Genomic_DNA"/>
</dbReference>
<protein>
    <submittedName>
        <fullName evidence="10">CRISPR-associated nuclease/helicase Cas3 subtype I-F/YPEST</fullName>
        <ecNumber evidence="10">3.1.-.-</ecNumber>
        <ecNumber evidence="10">3.6.4.-</ecNumber>
    </submittedName>
</protein>
<dbReference type="InterPro" id="IPR006483">
    <property type="entry name" value="CRISPR-assoc_Cas3_HD"/>
</dbReference>
<feature type="domain" description="HD Cas3-type" evidence="9">
    <location>
        <begin position="102"/>
        <end position="329"/>
    </location>
</feature>
<dbReference type="InterPro" id="IPR027417">
    <property type="entry name" value="P-loop_NTPase"/>
</dbReference>
<evidence type="ECO:0000256" key="1">
    <source>
        <dbReference type="ARBA" id="ARBA00006847"/>
    </source>
</evidence>
<dbReference type="GO" id="GO:0051607">
    <property type="term" value="P:defense response to virus"/>
    <property type="evidence" value="ECO:0007669"/>
    <property type="project" value="UniProtKB-KW"/>
</dbReference>
<evidence type="ECO:0000256" key="3">
    <source>
        <dbReference type="ARBA" id="ARBA00022723"/>
    </source>
</evidence>
<accession>A0A8H8Z163</accession>
<evidence type="ECO:0000256" key="4">
    <source>
        <dbReference type="ARBA" id="ARBA00022741"/>
    </source>
</evidence>
<evidence type="ECO:0000313" key="10">
    <source>
        <dbReference type="EMBL" id="CAE6502548.1"/>
    </source>
</evidence>
<evidence type="ECO:0000313" key="11">
    <source>
        <dbReference type="Proteomes" id="UP000601736"/>
    </source>
</evidence>
<evidence type="ECO:0000256" key="6">
    <source>
        <dbReference type="ARBA" id="ARBA00022806"/>
    </source>
</evidence>
<organism evidence="10 11">
    <name type="scientific">Nitrosomonas nitrosa</name>
    <dbReference type="NCBI Taxonomy" id="52442"/>
    <lineage>
        <taxon>Bacteria</taxon>
        <taxon>Pseudomonadati</taxon>
        <taxon>Pseudomonadota</taxon>
        <taxon>Betaproteobacteria</taxon>
        <taxon>Nitrosomonadales</taxon>
        <taxon>Nitrosomonadaceae</taxon>
        <taxon>Nitrosomonas</taxon>
    </lineage>
</organism>
<dbReference type="InterPro" id="IPR054712">
    <property type="entry name" value="Cas3-like_dom"/>
</dbReference>
<evidence type="ECO:0000256" key="7">
    <source>
        <dbReference type="ARBA" id="ARBA00022840"/>
    </source>
</evidence>
<name>A0A8H8Z163_9PROT</name>
<comment type="similarity">
    <text evidence="1">In the N-terminal section; belongs to the CRISPR-associated nuclease Cas3-HD family.</text>
</comment>
<dbReference type="Pfam" id="PF21384">
    <property type="entry name" value="Cas3_I-F_Cas2"/>
    <property type="match status" value="1"/>
</dbReference>
<dbReference type="InterPro" id="IPR038257">
    <property type="entry name" value="CRISPR-assoc_Cas3_HD_sf"/>
</dbReference>
<dbReference type="NCBIfam" id="TIGR02562">
    <property type="entry name" value="cas3_yersinia"/>
    <property type="match status" value="1"/>
</dbReference>
<dbReference type="GO" id="GO:0005524">
    <property type="term" value="F:ATP binding"/>
    <property type="evidence" value="ECO:0007669"/>
    <property type="project" value="UniProtKB-KW"/>
</dbReference>
<dbReference type="PROSITE" id="PS51643">
    <property type="entry name" value="HD_CAS3"/>
    <property type="match status" value="1"/>
</dbReference>